<keyword evidence="2" id="KW-0678">Repressor</keyword>
<proteinExistence type="inferred from homology"/>
<comment type="similarity">
    <text evidence="1">Belongs to the Fur family.</text>
</comment>
<dbReference type="GO" id="GO:0008270">
    <property type="term" value="F:zinc ion binding"/>
    <property type="evidence" value="ECO:0007669"/>
    <property type="project" value="TreeGrafter"/>
</dbReference>
<dbReference type="OrthoDB" id="8659436at2"/>
<evidence type="ECO:0000313" key="8">
    <source>
        <dbReference type="EMBL" id="KHS57752.1"/>
    </source>
</evidence>
<reference evidence="8 9" key="1">
    <citation type="submission" date="2014-12" db="EMBL/GenBank/DDBJ databases">
        <title>Draft genome sequence of Terrisporobacter sp. 08-306576, isolated from the blood culture of a bacteremia patient.</title>
        <authorList>
            <person name="Lund L.C."/>
            <person name="Sydenham T.V."/>
            <person name="Hogh S.V."/>
            <person name="Skov M.N."/>
            <person name="Kemp M."/>
            <person name="Justesen U.S."/>
        </authorList>
    </citation>
    <scope>NUCLEOTIDE SEQUENCE [LARGE SCALE GENOMIC DNA]</scope>
    <source>
        <strain evidence="8 9">08-306576</strain>
    </source>
</reference>
<dbReference type="InterPro" id="IPR036388">
    <property type="entry name" value="WH-like_DNA-bd_sf"/>
</dbReference>
<organism evidence="8 9">
    <name type="scientific">Terrisporobacter othiniensis</name>
    <dbReference type="NCBI Taxonomy" id="1577792"/>
    <lineage>
        <taxon>Bacteria</taxon>
        <taxon>Bacillati</taxon>
        <taxon>Bacillota</taxon>
        <taxon>Clostridia</taxon>
        <taxon>Peptostreptococcales</taxon>
        <taxon>Peptostreptococcaceae</taxon>
        <taxon>Terrisporobacter</taxon>
    </lineage>
</organism>
<dbReference type="PANTHER" id="PTHR33202:SF8">
    <property type="entry name" value="PEROXIDE-RESPONSIVE REPRESSOR PERR"/>
    <property type="match status" value="1"/>
</dbReference>
<name>A0A0B3W5V1_9FIRM</name>
<keyword evidence="6" id="KW-0804">Transcription</keyword>
<keyword evidence="3 7" id="KW-0862">Zinc</keyword>
<evidence type="ECO:0000256" key="5">
    <source>
        <dbReference type="ARBA" id="ARBA00023125"/>
    </source>
</evidence>
<dbReference type="GO" id="GO:0045892">
    <property type="term" value="P:negative regulation of DNA-templated transcription"/>
    <property type="evidence" value="ECO:0007669"/>
    <property type="project" value="TreeGrafter"/>
</dbReference>
<comment type="cofactor">
    <cofactor evidence="7">
        <name>Zn(2+)</name>
        <dbReference type="ChEBI" id="CHEBI:29105"/>
    </cofactor>
    <text evidence="7">Binds 1 zinc ion per subunit.</text>
</comment>
<dbReference type="GO" id="GO:1900376">
    <property type="term" value="P:regulation of secondary metabolite biosynthetic process"/>
    <property type="evidence" value="ECO:0007669"/>
    <property type="project" value="TreeGrafter"/>
</dbReference>
<evidence type="ECO:0000256" key="1">
    <source>
        <dbReference type="ARBA" id="ARBA00007957"/>
    </source>
</evidence>
<feature type="binding site" evidence="7">
    <location>
        <position position="140"/>
    </location>
    <ligand>
        <name>Zn(2+)</name>
        <dbReference type="ChEBI" id="CHEBI:29105"/>
    </ligand>
</feature>
<comment type="caution">
    <text evidence="8">The sequence shown here is derived from an EMBL/GenBank/DDBJ whole genome shotgun (WGS) entry which is preliminary data.</text>
</comment>
<keyword evidence="4" id="KW-0805">Transcription regulation</keyword>
<dbReference type="AlphaFoldDB" id="A0A0B3W5V1"/>
<keyword evidence="7" id="KW-0479">Metal-binding</keyword>
<feature type="binding site" evidence="7">
    <location>
        <position position="96"/>
    </location>
    <ligand>
        <name>Zn(2+)</name>
        <dbReference type="ChEBI" id="CHEBI:29105"/>
    </ligand>
</feature>
<dbReference type="GO" id="GO:0003700">
    <property type="term" value="F:DNA-binding transcription factor activity"/>
    <property type="evidence" value="ECO:0007669"/>
    <property type="project" value="InterPro"/>
</dbReference>
<evidence type="ECO:0000313" key="9">
    <source>
        <dbReference type="Proteomes" id="UP000031189"/>
    </source>
</evidence>
<dbReference type="EMBL" id="JWHR01000064">
    <property type="protein sequence ID" value="KHS57752.1"/>
    <property type="molecule type" value="Genomic_DNA"/>
</dbReference>
<dbReference type="Proteomes" id="UP000031189">
    <property type="component" value="Unassembled WGS sequence"/>
</dbReference>
<evidence type="ECO:0000256" key="7">
    <source>
        <dbReference type="PIRSR" id="PIRSR602481-1"/>
    </source>
</evidence>
<dbReference type="Gene3D" id="3.30.1490.190">
    <property type="match status" value="1"/>
</dbReference>
<evidence type="ECO:0000256" key="2">
    <source>
        <dbReference type="ARBA" id="ARBA00022491"/>
    </source>
</evidence>
<dbReference type="GO" id="GO:0000976">
    <property type="term" value="F:transcription cis-regulatory region binding"/>
    <property type="evidence" value="ECO:0007669"/>
    <property type="project" value="TreeGrafter"/>
</dbReference>
<feature type="binding site" evidence="7">
    <location>
        <position position="143"/>
    </location>
    <ligand>
        <name>Zn(2+)</name>
        <dbReference type="ChEBI" id="CHEBI:29105"/>
    </ligand>
</feature>
<dbReference type="SUPFAM" id="SSF46785">
    <property type="entry name" value="Winged helix' DNA-binding domain"/>
    <property type="match status" value="1"/>
</dbReference>
<gene>
    <name evidence="8" type="ORF">QX51_06185</name>
</gene>
<sequence length="157" mass="18562">MDDIVVRIEKILKNNGYKFTIQKLAILEVLIESKTHLNSKEIHDRLKDKRIGLSTIHRTLNLFKTFDIVKEININGIGYFELKIFSKDPFHIHFKCSKCNSIIDIKSKDINLQCLELKNKAEMEKDLDIYDIDIIFTGLCSKCKEEFRWQDQQKLEQ</sequence>
<dbReference type="InterPro" id="IPR043135">
    <property type="entry name" value="Fur_C"/>
</dbReference>
<evidence type="ECO:0000256" key="6">
    <source>
        <dbReference type="ARBA" id="ARBA00023163"/>
    </source>
</evidence>
<dbReference type="STRING" id="1577792.QX51_06185"/>
<evidence type="ECO:0000256" key="3">
    <source>
        <dbReference type="ARBA" id="ARBA00022833"/>
    </source>
</evidence>
<keyword evidence="5" id="KW-0238">DNA-binding</keyword>
<dbReference type="Pfam" id="PF01475">
    <property type="entry name" value="FUR"/>
    <property type="match status" value="1"/>
</dbReference>
<dbReference type="RefSeq" id="WP_039679034.1">
    <property type="nucleotide sequence ID" value="NZ_JAWGXO010000002.1"/>
</dbReference>
<accession>A0A0B3W5V1</accession>
<dbReference type="PANTHER" id="PTHR33202">
    <property type="entry name" value="ZINC UPTAKE REGULATION PROTEIN"/>
    <property type="match status" value="1"/>
</dbReference>
<feature type="binding site" evidence="7">
    <location>
        <position position="99"/>
    </location>
    <ligand>
        <name>Zn(2+)</name>
        <dbReference type="ChEBI" id="CHEBI:29105"/>
    </ligand>
</feature>
<dbReference type="CDD" id="cd07153">
    <property type="entry name" value="Fur_like"/>
    <property type="match status" value="1"/>
</dbReference>
<dbReference type="InterPro" id="IPR036390">
    <property type="entry name" value="WH_DNA-bd_sf"/>
</dbReference>
<dbReference type="InterPro" id="IPR002481">
    <property type="entry name" value="FUR"/>
</dbReference>
<dbReference type="Gene3D" id="1.10.10.10">
    <property type="entry name" value="Winged helix-like DNA-binding domain superfamily/Winged helix DNA-binding domain"/>
    <property type="match status" value="1"/>
</dbReference>
<protein>
    <submittedName>
        <fullName evidence="8">Fur family transcriptional regulator</fullName>
    </submittedName>
</protein>
<evidence type="ECO:0000256" key="4">
    <source>
        <dbReference type="ARBA" id="ARBA00023015"/>
    </source>
</evidence>
<keyword evidence="9" id="KW-1185">Reference proteome</keyword>